<protein>
    <submittedName>
        <fullName evidence="1">Uncharacterized protein</fullName>
    </submittedName>
</protein>
<dbReference type="AlphaFoldDB" id="K5WGT9"/>
<dbReference type="HOGENOM" id="CLU_009122_0_0_1"/>
<dbReference type="Proteomes" id="UP000008370">
    <property type="component" value="Unassembled WGS sequence"/>
</dbReference>
<proteinExistence type="predicted"/>
<sequence>MKAKSRAHDQGFTLEYMQQNVTPSSEVSDMTLTNPNATVTLSDTCLPAGTLQSAPIDTPLVEHDPGTAAKQEVEPSGTMLEFTNAAPDQEHLRQLLGRALHETSCASDTQALQTASSESVSASAEADPNEIFAKLVQKGAFKISELRKDDIMTVYHPKSSLGARIEHFEDFRARSEAQDAVPQDDNPDARPWHPFVTCLDFEFAALTVEAHLNHSQIDILLSIIKKVAPNCALFTLRSVSDLEKAWNNASKLRTNFEKHEISAKYKHQEFTYELYARPLWKWVEDELHNPALLPYIYWDSCKMYKYNDKTRLSSFGTAKGYPVMAGITNIAACQRNGSGIGSGRIVGWLPIVPEDADKKGKTTFTNFKRRLLYPFIHILSADYEEQSVMALTRGNNGLKPCPVCNISPELQFKVRAIQIRRRADNVKTVVLDDTLSRTHKNELLKPLGLRAEQNAFWLVANSDPHEALSVDRLHANAGGLSSNHLWPTFQDCVEKALGRSAMGQIDQQMASLPCWCGLNHFATVMKVHFTDGTKYEDIMKVQSTSIMSIIFAVHNVVTESADPQGYLLLRCMRAYLEHDMHLALELHTEQTIASGQAWLTHFSDLIDVSANITFLNVCANLVQKYSKKYPGKNWNFPKFDANMHAYDDIEDKGCTGQYTTKTYEKRHGPSKQSYCYQTNKRDFVPQILKVEHQSLVAMNIRHNIEVWDELHQEPEEDDKPTDPRFNFGKLHLGAPQQPSCFEAVENAQFINRYLLPPGSPSVHFRASDSITECRFLKVDYESAVTWCTLTDYLRCNPNFYGHPRYDGVILDIGNDTVIFGKLLHAFICQIGQDLEPIALVWPLDAPVGVHLRKDKHLGLYCVHAKPRIQAEFFSLRPLVRGAVLVEDPDRYGDFFVMDVVDTDMFLRVKAIFHNLSSVNISSRLLKGSAPNYTMSTSSPYLFWSSHRTYGQAGLIAGAGTDPTQRQSKVCERKSPAMPHLQSSATLSVIAAPVRPQTAFRYPRARPNNSLGPGEVNPLPCAIHGPRSSGAGTSTVTAAISQQPSSNPGTPCSHACSTIGNPSADAQRHVETELVAYRLWLCGMAPAASAR</sequence>
<dbReference type="Pfam" id="PF18759">
    <property type="entry name" value="Plavaka"/>
    <property type="match status" value="1"/>
</dbReference>
<name>K5WGT9_PHACS</name>
<dbReference type="OrthoDB" id="2795925at2759"/>
<evidence type="ECO:0000313" key="2">
    <source>
        <dbReference type="Proteomes" id="UP000008370"/>
    </source>
</evidence>
<dbReference type="STRING" id="650164.K5WGT9"/>
<dbReference type="InParanoid" id="K5WGT9"/>
<dbReference type="KEGG" id="pco:PHACADRAFT_33470"/>
<reference evidence="1 2" key="1">
    <citation type="journal article" date="2012" name="BMC Genomics">
        <title>Comparative genomics of the white-rot fungi, Phanerochaete carnosa and P. chrysosporium, to elucidate the genetic basis of the distinct wood types they colonize.</title>
        <authorList>
            <person name="Suzuki H."/>
            <person name="MacDonald J."/>
            <person name="Syed K."/>
            <person name="Salamov A."/>
            <person name="Hori C."/>
            <person name="Aerts A."/>
            <person name="Henrissat B."/>
            <person name="Wiebenga A."/>
            <person name="vanKuyk P.A."/>
            <person name="Barry K."/>
            <person name="Lindquist E."/>
            <person name="LaButti K."/>
            <person name="Lapidus A."/>
            <person name="Lucas S."/>
            <person name="Coutinho P."/>
            <person name="Gong Y."/>
            <person name="Samejima M."/>
            <person name="Mahadevan R."/>
            <person name="Abou-Zaid M."/>
            <person name="de Vries R.P."/>
            <person name="Igarashi K."/>
            <person name="Yadav J.S."/>
            <person name="Grigoriev I.V."/>
            <person name="Master E.R."/>
        </authorList>
    </citation>
    <scope>NUCLEOTIDE SEQUENCE [LARGE SCALE GENOMIC DNA]</scope>
    <source>
        <strain evidence="1 2">HHB-10118-sp</strain>
    </source>
</reference>
<dbReference type="InterPro" id="IPR041078">
    <property type="entry name" value="Plavaka"/>
</dbReference>
<dbReference type="RefSeq" id="XP_007401978.1">
    <property type="nucleotide sequence ID" value="XM_007401916.1"/>
</dbReference>
<accession>K5WGT9</accession>
<dbReference type="GeneID" id="18919795"/>
<organism evidence="1 2">
    <name type="scientific">Phanerochaete carnosa (strain HHB-10118-sp)</name>
    <name type="common">White-rot fungus</name>
    <name type="synonym">Peniophora carnosa</name>
    <dbReference type="NCBI Taxonomy" id="650164"/>
    <lineage>
        <taxon>Eukaryota</taxon>
        <taxon>Fungi</taxon>
        <taxon>Dikarya</taxon>
        <taxon>Basidiomycota</taxon>
        <taxon>Agaricomycotina</taxon>
        <taxon>Agaricomycetes</taxon>
        <taxon>Polyporales</taxon>
        <taxon>Phanerochaetaceae</taxon>
        <taxon>Phanerochaete</taxon>
    </lineage>
</organism>
<evidence type="ECO:0000313" key="1">
    <source>
        <dbReference type="EMBL" id="EKM49412.1"/>
    </source>
</evidence>
<keyword evidence="2" id="KW-1185">Reference proteome</keyword>
<dbReference type="EMBL" id="JH930481">
    <property type="protein sequence ID" value="EKM49412.1"/>
    <property type="molecule type" value="Genomic_DNA"/>
</dbReference>
<gene>
    <name evidence="1" type="ORF">PHACADRAFT_33470</name>
</gene>